<gene>
    <name evidence="1" type="ORF">SAMN05444365_103521</name>
</gene>
<accession>A0A1H3MVP3</accession>
<keyword evidence="2" id="KW-1185">Reference proteome</keyword>
<dbReference type="OrthoDB" id="3411896at2"/>
<protein>
    <submittedName>
        <fullName evidence="1">Uncharacterized protein</fullName>
    </submittedName>
</protein>
<dbReference type="STRING" id="405436.SAMN05444365_103521"/>
<sequence>MPRWKWFMRRQARLDDPIGPATAYVSRRGAYAPGAAPAEQVGRHPELHLAEQPDWNAPTVMVSNAPLITMGMRQLYGIRQRPAAPS</sequence>
<proteinExistence type="predicted"/>
<name>A0A1H3MVP3_9ACTN</name>
<dbReference type="EMBL" id="FNPH01000003">
    <property type="protein sequence ID" value="SDY80079.1"/>
    <property type="molecule type" value="Genomic_DNA"/>
</dbReference>
<organism evidence="1 2">
    <name type="scientific">Micromonospora pattaloongensis</name>
    <dbReference type="NCBI Taxonomy" id="405436"/>
    <lineage>
        <taxon>Bacteria</taxon>
        <taxon>Bacillati</taxon>
        <taxon>Actinomycetota</taxon>
        <taxon>Actinomycetes</taxon>
        <taxon>Micromonosporales</taxon>
        <taxon>Micromonosporaceae</taxon>
        <taxon>Micromonospora</taxon>
    </lineage>
</organism>
<reference evidence="2" key="1">
    <citation type="submission" date="2016-10" db="EMBL/GenBank/DDBJ databases">
        <authorList>
            <person name="Varghese N."/>
            <person name="Submissions S."/>
        </authorList>
    </citation>
    <scope>NUCLEOTIDE SEQUENCE [LARGE SCALE GENOMIC DNA]</scope>
    <source>
        <strain evidence="2">DSM 45245</strain>
    </source>
</reference>
<dbReference type="RefSeq" id="WP_091555550.1">
    <property type="nucleotide sequence ID" value="NZ_FNPH01000003.1"/>
</dbReference>
<evidence type="ECO:0000313" key="2">
    <source>
        <dbReference type="Proteomes" id="UP000242415"/>
    </source>
</evidence>
<dbReference type="Proteomes" id="UP000242415">
    <property type="component" value="Unassembled WGS sequence"/>
</dbReference>
<evidence type="ECO:0000313" key="1">
    <source>
        <dbReference type="EMBL" id="SDY80079.1"/>
    </source>
</evidence>
<dbReference type="AlphaFoldDB" id="A0A1H3MVP3"/>